<keyword evidence="2" id="KW-0611">Plant defense</keyword>
<evidence type="ECO:0000259" key="4">
    <source>
        <dbReference type="Pfam" id="PF23598"/>
    </source>
</evidence>
<reference evidence="5" key="1">
    <citation type="submission" date="2022-08" db="EMBL/GenBank/DDBJ databases">
        <authorList>
            <person name="Marques A."/>
        </authorList>
    </citation>
    <scope>NUCLEOTIDE SEQUENCE</scope>
    <source>
        <strain evidence="5">RhyPub2mFocal</strain>
        <tissue evidence="5">Leaves</tissue>
    </source>
</reference>
<dbReference type="InterPro" id="IPR032675">
    <property type="entry name" value="LRR_dom_sf"/>
</dbReference>
<dbReference type="PANTHER" id="PTHR23155:SF1185">
    <property type="entry name" value="DISEASE RESISTANCE RPP8-LIKE PROTEIN 3-RELATED"/>
    <property type="match status" value="1"/>
</dbReference>
<dbReference type="AlphaFoldDB" id="A0AAV8H465"/>
<evidence type="ECO:0000256" key="1">
    <source>
        <dbReference type="ARBA" id="ARBA00022737"/>
    </source>
</evidence>
<dbReference type="EMBL" id="JAMFTS010000001">
    <property type="protein sequence ID" value="KAJ4810601.1"/>
    <property type="molecule type" value="Genomic_DNA"/>
</dbReference>
<evidence type="ECO:0000313" key="6">
    <source>
        <dbReference type="Proteomes" id="UP001140206"/>
    </source>
</evidence>
<dbReference type="GO" id="GO:0042742">
    <property type="term" value="P:defense response to bacterium"/>
    <property type="evidence" value="ECO:0007669"/>
    <property type="project" value="UniProtKB-ARBA"/>
</dbReference>
<keyword evidence="1" id="KW-0677">Repeat</keyword>
<gene>
    <name evidence="5" type="ORF">LUZ62_023167</name>
</gene>
<dbReference type="InterPro" id="IPR058922">
    <property type="entry name" value="WHD_DRP"/>
</dbReference>
<accession>A0AAV8H465</accession>
<dbReference type="FunFam" id="1.10.10.10:FF:000322">
    <property type="entry name" value="Probable disease resistance protein At1g63360"/>
    <property type="match status" value="1"/>
</dbReference>
<dbReference type="Gene3D" id="3.80.10.10">
    <property type="entry name" value="Ribonuclease Inhibitor"/>
    <property type="match status" value="1"/>
</dbReference>
<dbReference type="InterPro" id="IPR036388">
    <property type="entry name" value="WH-like_DNA-bd_sf"/>
</dbReference>
<feature type="domain" description="Disease resistance protein winged helix" evidence="3">
    <location>
        <begin position="5"/>
        <end position="77"/>
    </location>
</feature>
<evidence type="ECO:0000256" key="2">
    <source>
        <dbReference type="ARBA" id="ARBA00022821"/>
    </source>
</evidence>
<evidence type="ECO:0000313" key="5">
    <source>
        <dbReference type="EMBL" id="KAJ4810601.1"/>
    </source>
</evidence>
<keyword evidence="6" id="KW-1185">Reference proteome</keyword>
<dbReference type="InterPro" id="IPR044974">
    <property type="entry name" value="Disease_R_plants"/>
</dbReference>
<protein>
    <submittedName>
        <fullName evidence="5">Disease resistance protein (CC-NBS-LRR class) family</fullName>
    </submittedName>
</protein>
<dbReference type="Pfam" id="PF23559">
    <property type="entry name" value="WHD_DRP"/>
    <property type="match status" value="1"/>
</dbReference>
<dbReference type="InterPro" id="IPR055414">
    <property type="entry name" value="LRR_R13L4/SHOC2-like"/>
</dbReference>
<dbReference type="SUPFAM" id="SSF52058">
    <property type="entry name" value="L domain-like"/>
    <property type="match status" value="1"/>
</dbReference>
<dbReference type="Pfam" id="PF23598">
    <property type="entry name" value="LRR_14"/>
    <property type="match status" value="1"/>
</dbReference>
<dbReference type="GO" id="GO:0009626">
    <property type="term" value="P:plant-type hypersensitive response"/>
    <property type="evidence" value="ECO:0007669"/>
    <property type="project" value="UniProtKB-ARBA"/>
</dbReference>
<dbReference type="Gene3D" id="1.10.10.10">
    <property type="entry name" value="Winged helix-like DNA-binding domain superfamily/Winged helix DNA-binding domain"/>
    <property type="match status" value="1"/>
</dbReference>
<feature type="domain" description="Disease resistance R13L4/SHOC-2-like LRR" evidence="4">
    <location>
        <begin position="218"/>
        <end position="424"/>
    </location>
</feature>
<sequence length="468" mass="55240">MYIALFPEDYKIKASYLTRLWITEGFIIHHDPTRATEEIAQSYLEELVQRCLVQVSERSWSGKIKYCYVHDILHKLAINKAKEQNFLLTFSACEANLTFGNTAQARRIAFEAFDLEDIVLDVLKGIEKEPIIAPKVRSLFSFGGYIPDFKKPRMVRVIHWEDSERQFCRWMNPWNQLNQLNTLRYFHGPTLPNFLWCNKMLRYVKLDNYRELDFVMGPSSSVKLENLEILKGVFARDEWTVRFPHFPRIRKLGFHITEGIQWEALANSMRKLEHLQSLFLRAEHGLSHPAITQAFKNYERMHSLYLQCCWYGREIGDSSLFPPRLLKLTLELSKIEQDPMQELEKLPNLRVLRLLSFSYMGEQLIYSAGGFTRLQQLKLFFLLFLKELIVEEGAMPQLKQLEISYCYKMVTLPDLQYLTKLKELKLMGMKQFKWLLEGPDRYKVEHIPSITITLQPLSWLPEILDFCS</sequence>
<dbReference type="PANTHER" id="PTHR23155">
    <property type="entry name" value="DISEASE RESISTANCE PROTEIN RP"/>
    <property type="match status" value="1"/>
</dbReference>
<name>A0AAV8H465_9POAL</name>
<proteinExistence type="predicted"/>
<dbReference type="GO" id="GO:0002758">
    <property type="term" value="P:innate immune response-activating signaling pathway"/>
    <property type="evidence" value="ECO:0007669"/>
    <property type="project" value="UniProtKB-ARBA"/>
</dbReference>
<comment type="caution">
    <text evidence="5">The sequence shown here is derived from an EMBL/GenBank/DDBJ whole genome shotgun (WGS) entry which is preliminary data.</text>
</comment>
<evidence type="ECO:0000259" key="3">
    <source>
        <dbReference type="Pfam" id="PF23559"/>
    </source>
</evidence>
<organism evidence="5 6">
    <name type="scientific">Rhynchospora pubera</name>
    <dbReference type="NCBI Taxonomy" id="906938"/>
    <lineage>
        <taxon>Eukaryota</taxon>
        <taxon>Viridiplantae</taxon>
        <taxon>Streptophyta</taxon>
        <taxon>Embryophyta</taxon>
        <taxon>Tracheophyta</taxon>
        <taxon>Spermatophyta</taxon>
        <taxon>Magnoliopsida</taxon>
        <taxon>Liliopsida</taxon>
        <taxon>Poales</taxon>
        <taxon>Cyperaceae</taxon>
        <taxon>Cyperoideae</taxon>
        <taxon>Rhynchosporeae</taxon>
        <taxon>Rhynchospora</taxon>
    </lineage>
</organism>
<dbReference type="Proteomes" id="UP001140206">
    <property type="component" value="Chromosome 1"/>
</dbReference>